<dbReference type="InterPro" id="IPR029058">
    <property type="entry name" value="AB_hydrolase_fold"/>
</dbReference>
<evidence type="ECO:0000313" key="3">
    <source>
        <dbReference type="EMBL" id="GGX24199.1"/>
    </source>
</evidence>
<evidence type="ECO:0000256" key="2">
    <source>
        <dbReference type="ARBA" id="ARBA00022801"/>
    </source>
</evidence>
<comment type="caution">
    <text evidence="3">The sequence shown here is derived from an EMBL/GenBank/DDBJ whole genome shotgun (WGS) entry which is preliminary data.</text>
</comment>
<dbReference type="PANTHER" id="PTHR40841:SF2">
    <property type="entry name" value="SIDEROPHORE-DEGRADING ESTERASE (EUROFUNG)"/>
    <property type="match status" value="1"/>
</dbReference>
<dbReference type="Proteomes" id="UP000601108">
    <property type="component" value="Unassembled WGS sequence"/>
</dbReference>
<dbReference type="PANTHER" id="PTHR40841">
    <property type="entry name" value="SIDEROPHORE TRIACETYLFUSARININE C ESTERASE"/>
    <property type="match status" value="1"/>
</dbReference>
<sequence>MKRNIGNLSTLFYLVIVFLSLSSCEKEDLFSIENNKPFGITSKHTGTRYTIHVLYPESYMPSNSYHVVYMLDGEDYFKEAVDVVKEFQREDIILIGIGYANKNRRGTDYSYPKDPDFPHPSGGGKKFIDFMNKELIPYIEGELKIIPVDRTLYGHSLGGYLALYTLFQQEQPNLFKNVIAASPNLMWYNSYLFYLEQQYYDIYKELDKNLYITVGDLEGASINLFFNAFTQRINKRSYNGLFLDYERLKNTSHRNSPILSLKKGLSIIL</sequence>
<reference evidence="3 4" key="1">
    <citation type="journal article" date="2014" name="Int. J. Syst. Evol. Microbiol.">
        <title>Complete genome sequence of Corynebacterium casei LMG S-19264T (=DSM 44701T), isolated from a smear-ripened cheese.</title>
        <authorList>
            <consortium name="US DOE Joint Genome Institute (JGI-PGF)"/>
            <person name="Walter F."/>
            <person name="Albersmeier A."/>
            <person name="Kalinowski J."/>
            <person name="Ruckert C."/>
        </authorList>
    </citation>
    <scope>NUCLEOTIDE SEQUENCE [LARGE SCALE GENOMIC DNA]</scope>
    <source>
        <strain evidence="3 4">KCTC 12285</strain>
    </source>
</reference>
<keyword evidence="4" id="KW-1185">Reference proteome</keyword>
<organism evidence="3 4">
    <name type="scientific">Aquimarina muelleri</name>
    <dbReference type="NCBI Taxonomy" id="279356"/>
    <lineage>
        <taxon>Bacteria</taxon>
        <taxon>Pseudomonadati</taxon>
        <taxon>Bacteroidota</taxon>
        <taxon>Flavobacteriia</taxon>
        <taxon>Flavobacteriales</taxon>
        <taxon>Flavobacteriaceae</taxon>
        <taxon>Aquimarina</taxon>
    </lineage>
</organism>
<dbReference type="PROSITE" id="PS51257">
    <property type="entry name" value="PROKAR_LIPOPROTEIN"/>
    <property type="match status" value="1"/>
</dbReference>
<dbReference type="GO" id="GO:0016788">
    <property type="term" value="F:hydrolase activity, acting on ester bonds"/>
    <property type="evidence" value="ECO:0007669"/>
    <property type="project" value="TreeGrafter"/>
</dbReference>
<protein>
    <submittedName>
        <fullName evidence="3">IroE protein</fullName>
    </submittedName>
</protein>
<proteinExistence type="inferred from homology"/>
<dbReference type="Gene3D" id="3.40.50.1820">
    <property type="entry name" value="alpha/beta hydrolase"/>
    <property type="match status" value="1"/>
</dbReference>
<dbReference type="RefSeq" id="WP_027412292.1">
    <property type="nucleotide sequence ID" value="NZ_BMWS01000018.1"/>
</dbReference>
<keyword evidence="2" id="KW-0378">Hydrolase</keyword>
<evidence type="ECO:0000313" key="4">
    <source>
        <dbReference type="Proteomes" id="UP000601108"/>
    </source>
</evidence>
<dbReference type="Pfam" id="PF00756">
    <property type="entry name" value="Esterase"/>
    <property type="match status" value="1"/>
</dbReference>
<dbReference type="InterPro" id="IPR000801">
    <property type="entry name" value="Esterase-like"/>
</dbReference>
<dbReference type="EMBL" id="BMWS01000018">
    <property type="protein sequence ID" value="GGX24199.1"/>
    <property type="molecule type" value="Genomic_DNA"/>
</dbReference>
<gene>
    <name evidence="3" type="ORF">GCM10007384_26720</name>
</gene>
<dbReference type="SUPFAM" id="SSF53474">
    <property type="entry name" value="alpha/beta-Hydrolases"/>
    <property type="match status" value="1"/>
</dbReference>
<dbReference type="InterPro" id="IPR052558">
    <property type="entry name" value="Siderophore_Hydrolase_D"/>
</dbReference>
<dbReference type="AlphaFoldDB" id="A0A918JW92"/>
<comment type="similarity">
    <text evidence="1">Belongs to the esterase D family.</text>
</comment>
<evidence type="ECO:0000256" key="1">
    <source>
        <dbReference type="ARBA" id="ARBA00005622"/>
    </source>
</evidence>
<name>A0A918JW92_9FLAO</name>
<accession>A0A918JW92</accession>